<evidence type="ECO:0000256" key="9">
    <source>
        <dbReference type="ARBA" id="ARBA00022989"/>
    </source>
</evidence>
<dbReference type="InterPro" id="IPR002110">
    <property type="entry name" value="Ankyrin_rpt"/>
</dbReference>
<dbReference type="PANTHER" id="PTHR10582">
    <property type="entry name" value="TRANSIENT RECEPTOR POTENTIAL ION CHANNEL PROTEIN"/>
    <property type="match status" value="1"/>
</dbReference>
<dbReference type="PANTHER" id="PTHR10582:SF2">
    <property type="entry name" value="INACTIVE"/>
    <property type="match status" value="1"/>
</dbReference>
<feature type="repeat" description="ANK" evidence="13">
    <location>
        <begin position="173"/>
        <end position="205"/>
    </location>
</feature>
<evidence type="ECO:0000256" key="6">
    <source>
        <dbReference type="ARBA" id="ARBA00022692"/>
    </source>
</evidence>
<keyword evidence="11 14" id="KW-0472">Membrane</keyword>
<gene>
    <name evidence="16" type="ORF">EVEC_LOCUS7396</name>
</gene>
<dbReference type="GO" id="GO:0005886">
    <property type="term" value="C:plasma membrane"/>
    <property type="evidence" value="ECO:0007669"/>
    <property type="project" value="UniProtKB-SubCell"/>
</dbReference>
<keyword evidence="8" id="KW-0106">Calcium</keyword>
<dbReference type="PROSITE" id="PS50088">
    <property type="entry name" value="ANK_REPEAT"/>
    <property type="match status" value="2"/>
</dbReference>
<keyword evidence="12" id="KW-0407">Ion channel</keyword>
<protein>
    <submittedName>
        <fullName evidence="18">ANK_REP_REGION domain-containing protein</fullName>
    </submittedName>
</protein>
<feature type="transmembrane region" description="Helical" evidence="14">
    <location>
        <begin position="531"/>
        <end position="557"/>
    </location>
</feature>
<dbReference type="AlphaFoldDB" id="A0A158QB16"/>
<keyword evidence="17" id="KW-1185">Reference proteome</keyword>
<keyword evidence="7" id="KW-0677">Repeat</keyword>
<dbReference type="GO" id="GO:0005262">
    <property type="term" value="F:calcium channel activity"/>
    <property type="evidence" value="ECO:0007669"/>
    <property type="project" value="UniProtKB-KW"/>
</dbReference>
<reference evidence="18" key="1">
    <citation type="submission" date="2016-04" db="UniProtKB">
        <authorList>
            <consortium name="WormBaseParasite"/>
        </authorList>
    </citation>
    <scope>IDENTIFICATION</scope>
</reference>
<evidence type="ECO:0000256" key="2">
    <source>
        <dbReference type="ARBA" id="ARBA00022448"/>
    </source>
</evidence>
<evidence type="ECO:0000259" key="15">
    <source>
        <dbReference type="Pfam" id="PF00520"/>
    </source>
</evidence>
<evidence type="ECO:0000313" key="18">
    <source>
        <dbReference type="WBParaSite" id="EVEC_0000791201-mRNA-1"/>
    </source>
</evidence>
<evidence type="ECO:0000256" key="1">
    <source>
        <dbReference type="ARBA" id="ARBA00004651"/>
    </source>
</evidence>
<dbReference type="SMART" id="SM00248">
    <property type="entry name" value="ANK"/>
    <property type="match status" value="4"/>
</dbReference>
<keyword evidence="13" id="KW-0040">ANK repeat</keyword>
<dbReference type="WBParaSite" id="EVEC_0000791201-mRNA-1">
    <property type="protein sequence ID" value="EVEC_0000791201-mRNA-1"/>
    <property type="gene ID" value="EVEC_0000791201"/>
</dbReference>
<keyword evidence="9 14" id="KW-1133">Transmembrane helix</keyword>
<feature type="transmembrane region" description="Helical" evidence="14">
    <location>
        <begin position="474"/>
        <end position="494"/>
    </location>
</feature>
<dbReference type="Gene3D" id="1.25.40.20">
    <property type="entry name" value="Ankyrin repeat-containing domain"/>
    <property type="match status" value="1"/>
</dbReference>
<dbReference type="OrthoDB" id="533508at2759"/>
<keyword evidence="10" id="KW-0406">Ion transport</keyword>
<reference evidence="16 17" key="2">
    <citation type="submission" date="2018-10" db="EMBL/GenBank/DDBJ databases">
        <authorList>
            <consortium name="Pathogen Informatics"/>
        </authorList>
    </citation>
    <scope>NUCLEOTIDE SEQUENCE [LARGE SCALE GENOMIC DNA]</scope>
</reference>
<keyword evidence="2" id="KW-0813">Transport</keyword>
<feature type="transmembrane region" description="Helical" evidence="14">
    <location>
        <begin position="621"/>
        <end position="641"/>
    </location>
</feature>
<keyword evidence="5" id="KW-0107">Calcium channel</keyword>
<dbReference type="GO" id="GO:0098703">
    <property type="term" value="P:calcium ion import across plasma membrane"/>
    <property type="evidence" value="ECO:0007669"/>
    <property type="project" value="TreeGrafter"/>
</dbReference>
<dbReference type="PROSITE" id="PS50297">
    <property type="entry name" value="ANK_REP_REGION"/>
    <property type="match status" value="2"/>
</dbReference>
<evidence type="ECO:0000256" key="13">
    <source>
        <dbReference type="PROSITE-ProRule" id="PRU00023"/>
    </source>
</evidence>
<dbReference type="InterPro" id="IPR024862">
    <property type="entry name" value="TRPV"/>
</dbReference>
<feature type="transmembrane region" description="Helical" evidence="14">
    <location>
        <begin position="394"/>
        <end position="414"/>
    </location>
</feature>
<evidence type="ECO:0000256" key="12">
    <source>
        <dbReference type="ARBA" id="ARBA00023303"/>
    </source>
</evidence>
<keyword evidence="3" id="KW-1003">Cell membrane</keyword>
<dbReference type="SUPFAM" id="SSF48403">
    <property type="entry name" value="Ankyrin repeat"/>
    <property type="match status" value="1"/>
</dbReference>
<feature type="transmembrane region" description="Helical" evidence="14">
    <location>
        <begin position="501"/>
        <end position="519"/>
    </location>
</feature>
<feature type="transmembrane region" description="Helical" evidence="14">
    <location>
        <begin position="435"/>
        <end position="454"/>
    </location>
</feature>
<name>A0A158QB16_ENTVE</name>
<dbReference type="Pfam" id="PF00520">
    <property type="entry name" value="Ion_trans"/>
    <property type="match status" value="1"/>
</dbReference>
<proteinExistence type="predicted"/>
<evidence type="ECO:0000256" key="11">
    <source>
        <dbReference type="ARBA" id="ARBA00023136"/>
    </source>
</evidence>
<dbReference type="InterPro" id="IPR005821">
    <property type="entry name" value="Ion_trans_dom"/>
</dbReference>
<dbReference type="STRING" id="51028.A0A158QB16"/>
<dbReference type="EMBL" id="UXUI01008905">
    <property type="protein sequence ID" value="VDD92645.1"/>
    <property type="molecule type" value="Genomic_DNA"/>
</dbReference>
<accession>A0A158QB16</accession>
<evidence type="ECO:0000313" key="16">
    <source>
        <dbReference type="EMBL" id="VDD92645.1"/>
    </source>
</evidence>
<evidence type="ECO:0000313" key="17">
    <source>
        <dbReference type="Proteomes" id="UP000274131"/>
    </source>
</evidence>
<keyword evidence="4" id="KW-0109">Calcium transport</keyword>
<organism evidence="18">
    <name type="scientific">Enterobius vermicularis</name>
    <name type="common">Human pinworm</name>
    <dbReference type="NCBI Taxonomy" id="51028"/>
    <lineage>
        <taxon>Eukaryota</taxon>
        <taxon>Metazoa</taxon>
        <taxon>Ecdysozoa</taxon>
        <taxon>Nematoda</taxon>
        <taxon>Chromadorea</taxon>
        <taxon>Rhabditida</taxon>
        <taxon>Spirurina</taxon>
        <taxon>Oxyuridomorpha</taxon>
        <taxon>Oxyuroidea</taxon>
        <taxon>Oxyuridae</taxon>
        <taxon>Enterobius</taxon>
    </lineage>
</organism>
<dbReference type="InterPro" id="IPR036770">
    <property type="entry name" value="Ankyrin_rpt-contain_sf"/>
</dbReference>
<dbReference type="Gene3D" id="1.10.287.70">
    <property type="match status" value="1"/>
</dbReference>
<evidence type="ECO:0000256" key="7">
    <source>
        <dbReference type="ARBA" id="ARBA00022737"/>
    </source>
</evidence>
<dbReference type="Pfam" id="PF12796">
    <property type="entry name" value="Ank_2"/>
    <property type="match status" value="2"/>
</dbReference>
<evidence type="ECO:0000256" key="14">
    <source>
        <dbReference type="SAM" id="Phobius"/>
    </source>
</evidence>
<dbReference type="Proteomes" id="UP000274131">
    <property type="component" value="Unassembled WGS sequence"/>
</dbReference>
<evidence type="ECO:0000256" key="10">
    <source>
        <dbReference type="ARBA" id="ARBA00023065"/>
    </source>
</evidence>
<sequence>MGQLISSVGCFVKKNSNTNETDPDDKWSNLHREREKNHLYKIVGTRTGGELIEVYEKEGKEGVLRFAAERLVPAMYNDGEKPQELTFAEFIKWKNANARDLGLPEDPGLQAEWEKKFVAHPVQYRLNKRGIQGETVIHLLLSRGEPVCIEIARILLKRYPGLALDFYEGTEMFGQSALHLAIVHDEGDIVQLLLECGANVNARACGEFFLPEDQKNGIRSTSNYQGYAYYGEYPLAFAACFGNKDIYDLLIQYGGDPNMQDMFGNTILHMCVIKYSNSMYSYAVRHWRKPAHQNVTNYAGMTPLTLATKLGRKDIFEEMLELMKVEFWRFGDVTCSAYPLTALDTIRSDGSTNYESALMTVINGTTAEHMDMIGSEVIQRLIADKWKSFAKWKLYQRLGHLLLHTVFLCFVIYTRPTEVERITFQVMHWDDHVRIVFEVFLILSCIYFVFVQQIGEVKTQGFYRYVRNLKTAPAKVVFFVACILLLLCLPCRLLRLIRIEEALLVFALPGSWIFFLFFARVLKSTGPFVQMIYSMIAGDMVRFAVISAIFLTIFYFLGKDMAAKQKLEEDNPDACSITGNYIYTYSSIFETFITLFRASMSGYDYEEFGCTNYEPFTKISFVLYMFIMPVMMINILIAMMGNTYTKVIVQAEKAWKQQYAQIVMVLERSFRKEELAEYQLKYSIRLREEFEGGMEVRGLMVYKQTKKTRAQQKIQALYNWKKIGRKVKTIIENHGVDKALYFLHSNDRYFEDGSVMLKTSESRPVTRGPNVSTTKRV</sequence>
<feature type="domain" description="Ion transport" evidence="15">
    <location>
        <begin position="402"/>
        <end position="647"/>
    </location>
</feature>
<keyword evidence="6 14" id="KW-0812">Transmembrane</keyword>
<dbReference type="NCBIfam" id="TIGR00870">
    <property type="entry name" value="trp"/>
    <property type="match status" value="1"/>
</dbReference>
<feature type="repeat" description="ANK" evidence="13">
    <location>
        <begin position="230"/>
        <end position="262"/>
    </location>
</feature>
<evidence type="ECO:0000256" key="3">
    <source>
        <dbReference type="ARBA" id="ARBA00022475"/>
    </source>
</evidence>
<evidence type="ECO:0000256" key="5">
    <source>
        <dbReference type="ARBA" id="ARBA00022673"/>
    </source>
</evidence>
<comment type="subcellular location">
    <subcellularLocation>
        <location evidence="1">Cell membrane</location>
        <topology evidence="1">Multi-pass membrane protein</topology>
    </subcellularLocation>
</comment>
<evidence type="ECO:0000256" key="4">
    <source>
        <dbReference type="ARBA" id="ARBA00022568"/>
    </source>
</evidence>
<evidence type="ECO:0000256" key="8">
    <source>
        <dbReference type="ARBA" id="ARBA00022837"/>
    </source>
</evidence>